<dbReference type="Proteomes" id="UP001057402">
    <property type="component" value="Chromosome 11"/>
</dbReference>
<proteinExistence type="predicted"/>
<name>A0ACB9LLX3_9MYRT</name>
<evidence type="ECO:0000313" key="1">
    <source>
        <dbReference type="EMBL" id="KAI4312309.1"/>
    </source>
</evidence>
<protein>
    <submittedName>
        <fullName evidence="1">Uncharacterized protein</fullName>
    </submittedName>
</protein>
<keyword evidence="2" id="KW-1185">Reference proteome</keyword>
<evidence type="ECO:0000313" key="2">
    <source>
        <dbReference type="Proteomes" id="UP001057402"/>
    </source>
</evidence>
<comment type="caution">
    <text evidence="1">The sequence shown here is derived from an EMBL/GenBank/DDBJ whole genome shotgun (WGS) entry which is preliminary data.</text>
</comment>
<sequence length="101" mass="11880">MPLSWMSSWSFLPRKLSCSSVLGNRLEWVAPVDKFLQRSSFRRHNWTFEYNSDVFGLATLVMSVGELEFGQQTILFLSSLLKRIDRLLQFESEPLYRLMRG</sequence>
<accession>A0ACB9LLX3</accession>
<dbReference type="EMBL" id="CM042890">
    <property type="protein sequence ID" value="KAI4312309.1"/>
    <property type="molecule type" value="Genomic_DNA"/>
</dbReference>
<reference evidence="2" key="1">
    <citation type="journal article" date="2023" name="Front. Plant Sci.">
        <title>Chromosomal-level genome assembly of Melastoma candidum provides insights into trichome evolution.</title>
        <authorList>
            <person name="Zhong Y."/>
            <person name="Wu W."/>
            <person name="Sun C."/>
            <person name="Zou P."/>
            <person name="Liu Y."/>
            <person name="Dai S."/>
            <person name="Zhou R."/>
        </authorList>
    </citation>
    <scope>NUCLEOTIDE SEQUENCE [LARGE SCALE GENOMIC DNA]</scope>
</reference>
<gene>
    <name evidence="1" type="ORF">MLD38_037131</name>
</gene>
<organism evidence="1 2">
    <name type="scientific">Melastoma candidum</name>
    <dbReference type="NCBI Taxonomy" id="119954"/>
    <lineage>
        <taxon>Eukaryota</taxon>
        <taxon>Viridiplantae</taxon>
        <taxon>Streptophyta</taxon>
        <taxon>Embryophyta</taxon>
        <taxon>Tracheophyta</taxon>
        <taxon>Spermatophyta</taxon>
        <taxon>Magnoliopsida</taxon>
        <taxon>eudicotyledons</taxon>
        <taxon>Gunneridae</taxon>
        <taxon>Pentapetalae</taxon>
        <taxon>rosids</taxon>
        <taxon>malvids</taxon>
        <taxon>Myrtales</taxon>
        <taxon>Melastomataceae</taxon>
        <taxon>Melastomatoideae</taxon>
        <taxon>Melastomateae</taxon>
        <taxon>Melastoma</taxon>
    </lineage>
</organism>